<dbReference type="PANTHER" id="PTHR30136:SF24">
    <property type="entry name" value="HTH-TYPE TRANSCRIPTIONAL REPRESSOR ALLR"/>
    <property type="match status" value="1"/>
</dbReference>
<keyword evidence="6" id="KW-0614">Plasmid</keyword>
<accession>C3KM54</accession>
<dbReference type="GO" id="GO:0003700">
    <property type="term" value="F:DNA-binding transcription factor activity"/>
    <property type="evidence" value="ECO:0007669"/>
    <property type="project" value="TreeGrafter"/>
</dbReference>
<protein>
    <submittedName>
        <fullName evidence="6">Transcriptional regulator, IclR family</fullName>
    </submittedName>
</protein>
<evidence type="ECO:0000313" key="7">
    <source>
        <dbReference type="Proteomes" id="UP000001054"/>
    </source>
</evidence>
<dbReference type="GO" id="GO:0045892">
    <property type="term" value="P:negative regulation of DNA-templated transcription"/>
    <property type="evidence" value="ECO:0007669"/>
    <property type="project" value="TreeGrafter"/>
</dbReference>
<geneLocation type="plasmid" evidence="7">
    <name>sym pNGR234b</name>
</geneLocation>
<dbReference type="Pfam" id="PF01614">
    <property type="entry name" value="IclR_C"/>
    <property type="match status" value="1"/>
</dbReference>
<dbReference type="Pfam" id="PF09339">
    <property type="entry name" value="HTH_IclR"/>
    <property type="match status" value="1"/>
</dbReference>
<proteinExistence type="predicted"/>
<gene>
    <name evidence="6" type="ordered locus">NGR_b20430</name>
</gene>
<organism evidence="6 7">
    <name type="scientific">Sinorhizobium fredii (strain NBRC 101917 / NGR234)</name>
    <dbReference type="NCBI Taxonomy" id="394"/>
    <lineage>
        <taxon>Bacteria</taxon>
        <taxon>Pseudomonadati</taxon>
        <taxon>Pseudomonadota</taxon>
        <taxon>Alphaproteobacteria</taxon>
        <taxon>Hyphomicrobiales</taxon>
        <taxon>Rhizobiaceae</taxon>
        <taxon>Sinorhizobium/Ensifer group</taxon>
        <taxon>Sinorhizobium</taxon>
    </lineage>
</organism>
<dbReference type="SMART" id="SM00346">
    <property type="entry name" value="HTH_ICLR"/>
    <property type="match status" value="1"/>
</dbReference>
<dbReference type="HOGENOM" id="CLU_062618_5_5_5"/>
<dbReference type="EMBL" id="CP000874">
    <property type="protein sequence ID" value="ACP23490.1"/>
    <property type="molecule type" value="Genomic_DNA"/>
</dbReference>
<dbReference type="Gene3D" id="1.10.10.10">
    <property type="entry name" value="Winged helix-like DNA-binding domain superfamily/Winged helix DNA-binding domain"/>
    <property type="match status" value="1"/>
</dbReference>
<dbReference type="Gene3D" id="3.30.450.40">
    <property type="match status" value="1"/>
</dbReference>
<feature type="domain" description="IclR-ED" evidence="5">
    <location>
        <begin position="119"/>
        <end position="302"/>
    </location>
</feature>
<evidence type="ECO:0000256" key="1">
    <source>
        <dbReference type="ARBA" id="ARBA00023015"/>
    </source>
</evidence>
<dbReference type="PROSITE" id="PS51078">
    <property type="entry name" value="ICLR_ED"/>
    <property type="match status" value="1"/>
</dbReference>
<dbReference type="GO" id="GO:0003677">
    <property type="term" value="F:DNA binding"/>
    <property type="evidence" value="ECO:0007669"/>
    <property type="project" value="UniProtKB-KW"/>
</dbReference>
<dbReference type="InterPro" id="IPR036388">
    <property type="entry name" value="WH-like_DNA-bd_sf"/>
</dbReference>
<keyword evidence="7" id="KW-1185">Reference proteome</keyword>
<feature type="domain" description="HTH iclR-type" evidence="4">
    <location>
        <begin position="57"/>
        <end position="118"/>
    </location>
</feature>
<dbReference type="SUPFAM" id="SSF55781">
    <property type="entry name" value="GAF domain-like"/>
    <property type="match status" value="1"/>
</dbReference>
<keyword evidence="1" id="KW-0805">Transcription regulation</keyword>
<name>C3KM54_SINFN</name>
<dbReference type="KEGG" id="rhi:NGR_b20430"/>
<dbReference type="SUPFAM" id="SSF46785">
    <property type="entry name" value="Winged helix' DNA-binding domain"/>
    <property type="match status" value="1"/>
</dbReference>
<dbReference type="InterPro" id="IPR036390">
    <property type="entry name" value="WH_DNA-bd_sf"/>
</dbReference>
<dbReference type="PANTHER" id="PTHR30136">
    <property type="entry name" value="HELIX-TURN-HELIX TRANSCRIPTIONAL REGULATOR, ICLR FAMILY"/>
    <property type="match status" value="1"/>
</dbReference>
<dbReference type="PATRIC" id="fig|394.7.peg.2464"/>
<dbReference type="AlphaFoldDB" id="C3KM54"/>
<dbReference type="InterPro" id="IPR005471">
    <property type="entry name" value="Tscrpt_reg_IclR_N"/>
</dbReference>
<dbReference type="InterPro" id="IPR050707">
    <property type="entry name" value="HTH_MetabolicPath_Reg"/>
</dbReference>
<dbReference type="InterPro" id="IPR029016">
    <property type="entry name" value="GAF-like_dom_sf"/>
</dbReference>
<evidence type="ECO:0000259" key="4">
    <source>
        <dbReference type="PROSITE" id="PS51077"/>
    </source>
</evidence>
<dbReference type="PROSITE" id="PS51077">
    <property type="entry name" value="HTH_ICLR"/>
    <property type="match status" value="1"/>
</dbReference>
<reference evidence="7" key="1">
    <citation type="journal article" date="2004" name="J. Bacteriol.">
        <title>An evolutionary hot spot: the pNGR234b replicon of Rhizobium sp. strain NGR234.</title>
        <authorList>
            <person name="Streit W.R."/>
            <person name="Schmitz R.A."/>
            <person name="Perret X."/>
            <person name="Staehelin C."/>
            <person name="Deakin W.J."/>
            <person name="Raasch C."/>
            <person name="Liesegang H."/>
            <person name="Broughton W.J."/>
        </authorList>
    </citation>
    <scope>NUCLEOTIDE SEQUENCE [LARGE SCALE GENOMIC DNA]</scope>
    <source>
        <strain evidence="7">NBRC 101917 / NGR234</strain>
    </source>
</reference>
<dbReference type="Proteomes" id="UP000001054">
    <property type="component" value="Plasmid pNGR234b"/>
</dbReference>
<dbReference type="InterPro" id="IPR014757">
    <property type="entry name" value="Tscrpt_reg_IclR_C"/>
</dbReference>
<evidence type="ECO:0000256" key="3">
    <source>
        <dbReference type="ARBA" id="ARBA00023163"/>
    </source>
</evidence>
<keyword evidence="3" id="KW-0804">Transcription</keyword>
<reference evidence="6 7" key="2">
    <citation type="journal article" date="2009" name="Appl. Environ. Microbiol.">
        <title>Rhizobium sp. strain NGR234 possesses a remarkable number of secretion systems.</title>
        <authorList>
            <person name="Schmeisser C."/>
            <person name="Liesegang H."/>
            <person name="Krysciak D."/>
            <person name="Bakkou N."/>
            <person name="Le Quere A."/>
            <person name="Wollherr A."/>
            <person name="Heinemeyer I."/>
            <person name="Morgenstern B."/>
            <person name="Pommerening-Roeser A."/>
            <person name="Flores M."/>
            <person name="Palacios R."/>
            <person name="Brenner S."/>
            <person name="Gottschalk G."/>
            <person name="Schmitz R.A."/>
            <person name="Broughton W.J."/>
            <person name="Perret X."/>
            <person name="Strittmatter A.W."/>
            <person name="Streit W.R."/>
        </authorList>
    </citation>
    <scope>NUCLEOTIDE SEQUENCE [LARGE SCALE GENOMIC DNA]</scope>
    <source>
        <strain evidence="7">NBRC 101917 / NGR234</strain>
    </source>
</reference>
<evidence type="ECO:0000259" key="5">
    <source>
        <dbReference type="PROSITE" id="PS51078"/>
    </source>
</evidence>
<keyword evidence="2" id="KW-0238">DNA-binding</keyword>
<evidence type="ECO:0000256" key="2">
    <source>
        <dbReference type="ARBA" id="ARBA00023125"/>
    </source>
</evidence>
<sequence length="308" mass="33228">MEIREGAIRRGTGQSRVSPLLASERVVTGYLAVAVVSEQTKGKRGRKAGANSTPSSVQVLDRSLALFSLVADRDGSTLTDLADETGLAPSTIHRLLTSLSSHGMVAHDPDTGEWTIGVRAFEIGNAFLRFRKLGTISRPFLKRLMEESGETANIGIEDDGDVVFISQVESHAPMRAFFRPGRRGPSHASGIGKAILSTWSDTEIAKTLGGKTLMHFTGRTLDTVPALIRNIQEIRNRGWSIDDEEHTLGMRCIAAPLFNEYGEAIGGISISGPSVRIDDDRLETLGSLVRRTADELTRAIGGHRPGDG</sequence>
<evidence type="ECO:0000313" key="6">
    <source>
        <dbReference type="EMBL" id="ACP23490.1"/>
    </source>
</evidence>
<dbReference type="OrthoDB" id="9807558at2"/>